<dbReference type="SUPFAM" id="SSF46689">
    <property type="entry name" value="Homeodomain-like"/>
    <property type="match status" value="2"/>
</dbReference>
<proteinExistence type="predicted"/>
<dbReference type="Pfam" id="PF07883">
    <property type="entry name" value="Cupin_2"/>
    <property type="match status" value="1"/>
</dbReference>
<name>A0ABQ6G5B6_9BACL</name>
<dbReference type="InterPro" id="IPR018060">
    <property type="entry name" value="HTH_AraC"/>
</dbReference>
<dbReference type="PROSITE" id="PS01124">
    <property type="entry name" value="HTH_ARAC_FAMILY_2"/>
    <property type="match status" value="1"/>
</dbReference>
<dbReference type="CDD" id="cd02208">
    <property type="entry name" value="cupin_RmlC-like"/>
    <property type="match status" value="1"/>
</dbReference>
<dbReference type="Pfam" id="PF12833">
    <property type="entry name" value="HTH_18"/>
    <property type="match status" value="1"/>
</dbReference>
<reference evidence="5 6" key="1">
    <citation type="submission" date="2023-03" db="EMBL/GenBank/DDBJ databases">
        <title>Draft genome sequence of the bacteria which degrade cell wall of Tricholomamatutake.</title>
        <authorList>
            <person name="Konishi Y."/>
            <person name="Fukuta Y."/>
            <person name="Shirasaka N."/>
        </authorList>
    </citation>
    <scope>NUCLEOTIDE SEQUENCE [LARGE SCALE GENOMIC DNA]</scope>
    <source>
        <strain evidence="6">mu1</strain>
    </source>
</reference>
<feature type="domain" description="HTH araC/xylS-type" evidence="4">
    <location>
        <begin position="207"/>
        <end position="305"/>
    </location>
</feature>
<dbReference type="InterPro" id="IPR018062">
    <property type="entry name" value="HTH_AraC-typ_CS"/>
</dbReference>
<keyword evidence="6" id="KW-1185">Reference proteome</keyword>
<keyword evidence="2" id="KW-0238">DNA-binding</keyword>
<evidence type="ECO:0000256" key="2">
    <source>
        <dbReference type="ARBA" id="ARBA00023125"/>
    </source>
</evidence>
<dbReference type="EMBL" id="BSSQ01000001">
    <property type="protein sequence ID" value="GLX65742.1"/>
    <property type="molecule type" value="Genomic_DNA"/>
</dbReference>
<evidence type="ECO:0000259" key="4">
    <source>
        <dbReference type="PROSITE" id="PS01124"/>
    </source>
</evidence>
<dbReference type="PRINTS" id="PR00032">
    <property type="entry name" value="HTHARAC"/>
</dbReference>
<dbReference type="InterPro" id="IPR020449">
    <property type="entry name" value="Tscrpt_reg_AraC-type_HTH"/>
</dbReference>
<keyword evidence="1" id="KW-0805">Transcription regulation</keyword>
<keyword evidence="3" id="KW-0804">Transcription</keyword>
<dbReference type="Gene3D" id="2.60.120.10">
    <property type="entry name" value="Jelly Rolls"/>
    <property type="match status" value="1"/>
</dbReference>
<evidence type="ECO:0000313" key="6">
    <source>
        <dbReference type="Proteomes" id="UP001157114"/>
    </source>
</evidence>
<sequence>MLTIEEVGCKGGDNVSANSFYDAKWRESGEFRPKIVAYYYKQWEDFHMGFHQHDWAEFMYVISGNCTVETDKDIVAMRKGDLIMLDAGVPHRLIVESGSPCRMLNVEFGFQPCDGIYPSMSQLANHNPMFAKLLEQRLDTIVLRDYEDIQVNLRNLVFELDLNRESAERGREMMTNLLMSQLLVRVARLVAVEAKNSAERQIHHYVRQATEYIHQYYDTAILAKDIAAAVNLHPVYLQRIFKSNMNKTINEYLVELRIEKAKMLLARTDVPIIEVADHIGLNSRQYFSMLFKKMTGITPAEYRNSKKTITSWNDYEVEIVDNN</sequence>
<organism evidence="5 6">
    <name type="scientific">Paenibacillus glycanilyticus</name>
    <dbReference type="NCBI Taxonomy" id="126569"/>
    <lineage>
        <taxon>Bacteria</taxon>
        <taxon>Bacillati</taxon>
        <taxon>Bacillota</taxon>
        <taxon>Bacilli</taxon>
        <taxon>Bacillales</taxon>
        <taxon>Paenibacillaceae</taxon>
        <taxon>Paenibacillus</taxon>
    </lineage>
</organism>
<comment type="caution">
    <text evidence="5">The sequence shown here is derived from an EMBL/GenBank/DDBJ whole genome shotgun (WGS) entry which is preliminary data.</text>
</comment>
<dbReference type="InterPro" id="IPR014710">
    <property type="entry name" value="RmlC-like_jellyroll"/>
</dbReference>
<accession>A0ABQ6G5B6</accession>
<dbReference type="PANTHER" id="PTHR43280:SF28">
    <property type="entry name" value="HTH-TYPE TRANSCRIPTIONAL ACTIVATOR RHAS"/>
    <property type="match status" value="1"/>
</dbReference>
<dbReference type="Proteomes" id="UP001157114">
    <property type="component" value="Unassembled WGS sequence"/>
</dbReference>
<dbReference type="InterPro" id="IPR009057">
    <property type="entry name" value="Homeodomain-like_sf"/>
</dbReference>
<evidence type="ECO:0000313" key="5">
    <source>
        <dbReference type="EMBL" id="GLX65742.1"/>
    </source>
</evidence>
<gene>
    <name evidence="5" type="ORF">MU1_00860</name>
</gene>
<dbReference type="PROSITE" id="PS00041">
    <property type="entry name" value="HTH_ARAC_FAMILY_1"/>
    <property type="match status" value="1"/>
</dbReference>
<dbReference type="PANTHER" id="PTHR43280">
    <property type="entry name" value="ARAC-FAMILY TRANSCRIPTIONAL REGULATOR"/>
    <property type="match status" value="1"/>
</dbReference>
<dbReference type="InterPro" id="IPR011051">
    <property type="entry name" value="RmlC_Cupin_sf"/>
</dbReference>
<dbReference type="Gene3D" id="1.10.10.60">
    <property type="entry name" value="Homeodomain-like"/>
    <property type="match status" value="2"/>
</dbReference>
<dbReference type="SUPFAM" id="SSF51182">
    <property type="entry name" value="RmlC-like cupins"/>
    <property type="match status" value="1"/>
</dbReference>
<evidence type="ECO:0000256" key="1">
    <source>
        <dbReference type="ARBA" id="ARBA00023015"/>
    </source>
</evidence>
<protein>
    <recommendedName>
        <fullName evidence="4">HTH araC/xylS-type domain-containing protein</fullName>
    </recommendedName>
</protein>
<dbReference type="InterPro" id="IPR013096">
    <property type="entry name" value="Cupin_2"/>
</dbReference>
<evidence type="ECO:0000256" key="3">
    <source>
        <dbReference type="ARBA" id="ARBA00023163"/>
    </source>
</evidence>
<dbReference type="SMART" id="SM00342">
    <property type="entry name" value="HTH_ARAC"/>
    <property type="match status" value="1"/>
</dbReference>